<sequence length="625" mass="70486">MSRTVFILLLLLCLQLPSFAAARRAYTHNSEYLRDHISDLISNWNGARLEATSADYATLNLRNGTRPIKFDQKELRKRNGRYLYMNMRVKEKESRYGFLILPDNAGFIRFPVVADGNFHIYNIDLADENGRIRRPESIVFSDSGKSQTIHLLGFSLVGNPSGRSDVRILDVGTVNHELYSGVPNQLYLLLHNTGGKVSNNLELESLKLPFRVEESNRFRRKLPAIVPQARKTVLIDITPRTPGSGKLSAEVADKEGLSKFQRTLKAVTPPPLPGGSASGMPVPSPLPTICNVAAFYTPRYTTADSWKNVSEYTPGRRPVLGYYDVSKPETIDWQIKLLTENGINTLFIDWYEKQGKPAHPEWFEAYRQARHRKLIRWAIAWDNSNAVNSADEFRRIAALWIAGYFRREGYLHVNGKPVVLIKQPLRLDRNLSGQLGACLAETRKQAQAAGLPGICFIAGLTPFPNQKNVDHVREIKFLLANGFDFVTDVVHTSAEKPGDVPGVLDFEEVADLNTRMWAQRRRTAASNYIPFVTTGCNDYPLRRDSAEIIENRTPEEFGKLCKSAARFIAVNKAPFFLIGHLNDFDRGASIEPNSEDGFRYYEALRDEVMTPGTRPPQNYGPTALR</sequence>
<dbReference type="RefSeq" id="WP_116884120.1">
    <property type="nucleotide sequence ID" value="NZ_JABAEW010000042.1"/>
</dbReference>
<evidence type="ECO:0000313" key="2">
    <source>
        <dbReference type="EMBL" id="NMD88305.1"/>
    </source>
</evidence>
<protein>
    <submittedName>
        <fullName evidence="3">Glycosyl transferase family WbsX</fullName>
    </submittedName>
</protein>
<accession>A0A2U1AYG1</accession>
<keyword evidence="1" id="KW-0732">Signal</keyword>
<feature type="chain" id="PRO_5036323636" evidence="1">
    <location>
        <begin position="21"/>
        <end position="625"/>
    </location>
</feature>
<dbReference type="InterPro" id="IPR032719">
    <property type="entry name" value="WbsX"/>
</dbReference>
<proteinExistence type="predicted"/>
<comment type="caution">
    <text evidence="3">The sequence shown here is derived from an EMBL/GenBank/DDBJ whole genome shotgun (WGS) entry which is preliminary data.</text>
</comment>
<dbReference type="Pfam" id="PF14307">
    <property type="entry name" value="Glyco_tran_WbsX"/>
    <property type="match status" value="1"/>
</dbReference>
<dbReference type="EMBL" id="JABAEW010000042">
    <property type="protein sequence ID" value="NMD88305.1"/>
    <property type="molecule type" value="Genomic_DNA"/>
</dbReference>
<dbReference type="Proteomes" id="UP000245959">
    <property type="component" value="Unassembled WGS sequence"/>
</dbReference>
<feature type="signal peptide" evidence="1">
    <location>
        <begin position="1"/>
        <end position="20"/>
    </location>
</feature>
<dbReference type="PANTHER" id="PTHR41244:SF1">
    <property type="entry name" value="GLYCOSYLTRANSFERASE"/>
    <property type="match status" value="1"/>
</dbReference>
<evidence type="ECO:0000313" key="4">
    <source>
        <dbReference type="Proteomes" id="UP000245959"/>
    </source>
</evidence>
<dbReference type="Proteomes" id="UP000576225">
    <property type="component" value="Unassembled WGS sequence"/>
</dbReference>
<reference evidence="2 5" key="2">
    <citation type="submission" date="2020-04" db="EMBL/GenBank/DDBJ databases">
        <authorList>
            <person name="Hitch T.C.A."/>
            <person name="Wylensek D."/>
            <person name="Clavel T."/>
        </authorList>
    </citation>
    <scope>NUCLEOTIDE SEQUENCE [LARGE SCALE GENOMIC DNA]</scope>
    <source>
        <strain evidence="2 5">COR2-253-APC-1A</strain>
    </source>
</reference>
<dbReference type="PANTHER" id="PTHR41244">
    <property type="entry name" value="RHAMNAN SYNTHESIS F"/>
    <property type="match status" value="1"/>
</dbReference>
<gene>
    <name evidence="3" type="ORF">C8D82_11479</name>
    <name evidence="2" type="ORF">HF882_17095</name>
</gene>
<evidence type="ECO:0000313" key="5">
    <source>
        <dbReference type="Proteomes" id="UP000576225"/>
    </source>
</evidence>
<evidence type="ECO:0000313" key="3">
    <source>
        <dbReference type="EMBL" id="PVY41465.1"/>
    </source>
</evidence>
<name>A0A2U1AYG1_9BACT</name>
<reference evidence="3 4" key="1">
    <citation type="submission" date="2018-04" db="EMBL/GenBank/DDBJ databases">
        <title>Genomic Encyclopedia of Type Strains, Phase IV (KMG-IV): sequencing the most valuable type-strain genomes for metagenomic binning, comparative biology and taxonomic classification.</title>
        <authorList>
            <person name="Goeker M."/>
        </authorList>
    </citation>
    <scope>NUCLEOTIDE SEQUENCE [LARGE SCALE GENOMIC DNA]</scope>
    <source>
        <strain evidence="3 4">DSM 14823</strain>
    </source>
</reference>
<dbReference type="EMBL" id="QEKH01000014">
    <property type="protein sequence ID" value="PVY41465.1"/>
    <property type="molecule type" value="Genomic_DNA"/>
</dbReference>
<keyword evidence="3" id="KW-0808">Transferase</keyword>
<dbReference type="Gene3D" id="3.20.20.80">
    <property type="entry name" value="Glycosidases"/>
    <property type="match status" value="1"/>
</dbReference>
<dbReference type="AlphaFoldDB" id="A0A2U1AYG1"/>
<evidence type="ECO:0000256" key="1">
    <source>
        <dbReference type="SAM" id="SignalP"/>
    </source>
</evidence>
<dbReference type="GeneID" id="78295430"/>
<dbReference type="GO" id="GO:0016740">
    <property type="term" value="F:transferase activity"/>
    <property type="evidence" value="ECO:0007669"/>
    <property type="project" value="UniProtKB-KW"/>
</dbReference>
<keyword evidence="4" id="KW-1185">Reference proteome</keyword>
<organism evidence="3 4">
    <name type="scientific">Victivallis vadensis</name>
    <dbReference type="NCBI Taxonomy" id="172901"/>
    <lineage>
        <taxon>Bacteria</taxon>
        <taxon>Pseudomonadati</taxon>
        <taxon>Lentisphaerota</taxon>
        <taxon>Lentisphaeria</taxon>
        <taxon>Victivallales</taxon>
        <taxon>Victivallaceae</taxon>
        <taxon>Victivallis</taxon>
    </lineage>
</organism>